<keyword evidence="3 7" id="KW-0812">Transmembrane</keyword>
<dbReference type="Pfam" id="PF07810">
    <property type="entry name" value="TMC"/>
    <property type="match status" value="1"/>
</dbReference>
<comment type="caution">
    <text evidence="9">The sequence shown here is derived from an EMBL/GenBank/DDBJ whole genome shotgun (WGS) entry which is preliminary data.</text>
</comment>
<dbReference type="PANTHER" id="PTHR23302">
    <property type="entry name" value="TRANSMEMBRANE CHANNEL-RELATED"/>
    <property type="match status" value="1"/>
</dbReference>
<evidence type="ECO:0000313" key="10">
    <source>
        <dbReference type="Proteomes" id="UP000823941"/>
    </source>
</evidence>
<evidence type="ECO:0000256" key="6">
    <source>
        <dbReference type="SAM" id="MobiDB-lite"/>
    </source>
</evidence>
<gene>
    <name evidence="9" type="ORF">JYU34_022167</name>
</gene>
<organism evidence="9 10">
    <name type="scientific">Plutella xylostella</name>
    <name type="common">Diamondback moth</name>
    <name type="synonym">Plutella maculipennis</name>
    <dbReference type="NCBI Taxonomy" id="51655"/>
    <lineage>
        <taxon>Eukaryota</taxon>
        <taxon>Metazoa</taxon>
        <taxon>Ecdysozoa</taxon>
        <taxon>Arthropoda</taxon>
        <taxon>Hexapoda</taxon>
        <taxon>Insecta</taxon>
        <taxon>Pterygota</taxon>
        <taxon>Neoptera</taxon>
        <taxon>Endopterygota</taxon>
        <taxon>Lepidoptera</taxon>
        <taxon>Glossata</taxon>
        <taxon>Ditrysia</taxon>
        <taxon>Yponomeutoidea</taxon>
        <taxon>Plutellidae</taxon>
        <taxon>Plutella</taxon>
    </lineage>
</organism>
<evidence type="ECO:0000256" key="7">
    <source>
        <dbReference type="SAM" id="Phobius"/>
    </source>
</evidence>
<accession>A0ABQ7PQD6</accession>
<feature type="region of interest" description="Disordered" evidence="6">
    <location>
        <begin position="62"/>
        <end position="84"/>
    </location>
</feature>
<feature type="transmembrane region" description="Helical" evidence="7">
    <location>
        <begin position="462"/>
        <end position="485"/>
    </location>
</feature>
<sequence>MSGGNSSKNKARSSKKTEGWEEAGGEFYQELYPGGEQELFEHLQKADAAKLHTLLPSKQARNTTTVKRVRSQNERRQSTFARTTQSRDITLSMLPDLSENLSNEERTWEEIMQIKAMPVPMPQKRELKARLQNATKLRLQGLEQLQWRQRKVWHRFRIRLTETLGKMELWSSALKEIEGNFGTGVVSFFLFLRWLLFLNLAISVTIILFLVLPKTLLVEREVVCHDFNTNHTDCCSQTYLERNVTDSNIAVDLIQGTGVFERTILFYGVYSNQIYAYYLKLWTEVLYYNMPLAYILVAISWALFSLIAIVKSAAKGFKEKLVENEGQFYQYCNLVFGGWDFCIHNDKSSNIKHKALFNELRGCLEEERFKEEKQLRTRENVILLYIRRIVINIIVIAILLAAGLAIYVSFNYSMDKLNERTGVTNTHWTPEINGTLMEKLTLSLYRDDMHLLGQLESLLLEFLPFICIVVLNIIVPEVFGYLIAFENYTPARVIIFSLLRTVLLRLSSLGVLLSNLYIRVTAPNRNVCSYDNTDSSIMECWESYAGQQFYKLIITDFVIQFITTFFINLPRAFLARHRSSKCLKFVGEQHFYLPKHVLDIVYTQTIIWLGAFFCPFLPILGTMFYFLIFYIKKFTCLVNCTPSETVYRASNSKSLFTSILLLGFLVSIAPVAYSIAEIVPSINCGPFRSYSTVWAFVIETFERLPRFFREIIFLLGTSTFAVPAFAVLLFFLYYYWAVSAANRHMVTVLKSQLVLEGHDKQFLLNRLSAFIRQHQKRCERSRNRASFADDDDSSIRQHSSR</sequence>
<evidence type="ECO:0000256" key="3">
    <source>
        <dbReference type="ARBA" id="ARBA00022692"/>
    </source>
</evidence>
<evidence type="ECO:0000256" key="2">
    <source>
        <dbReference type="ARBA" id="ARBA00006510"/>
    </source>
</evidence>
<comment type="similarity">
    <text evidence="2">Belongs to the TMC family.</text>
</comment>
<protein>
    <recommendedName>
        <fullName evidence="8">TMC domain-containing protein</fullName>
    </recommendedName>
</protein>
<evidence type="ECO:0000256" key="1">
    <source>
        <dbReference type="ARBA" id="ARBA00004141"/>
    </source>
</evidence>
<evidence type="ECO:0000313" key="9">
    <source>
        <dbReference type="EMBL" id="KAG7295198.1"/>
    </source>
</evidence>
<reference evidence="9 10" key="1">
    <citation type="submission" date="2021-06" db="EMBL/GenBank/DDBJ databases">
        <title>A haploid diamondback moth (Plutella xylostella L.) genome assembly resolves 31 chromosomes and identifies a diamide resistance mutation.</title>
        <authorList>
            <person name="Ward C.M."/>
            <person name="Perry K.D."/>
            <person name="Baker G."/>
            <person name="Powis K."/>
            <person name="Heckel D.G."/>
            <person name="Baxter S.W."/>
        </authorList>
    </citation>
    <scope>NUCLEOTIDE SEQUENCE [LARGE SCALE GENOMIC DNA]</scope>
    <source>
        <strain evidence="9 10">LV</strain>
        <tissue evidence="9">Single pupa</tissue>
    </source>
</reference>
<evidence type="ECO:0000256" key="4">
    <source>
        <dbReference type="ARBA" id="ARBA00022989"/>
    </source>
</evidence>
<feature type="domain" description="TMC" evidence="8">
    <location>
        <begin position="540"/>
        <end position="650"/>
    </location>
</feature>
<feature type="transmembrane region" description="Helical" evidence="7">
    <location>
        <begin position="711"/>
        <end position="736"/>
    </location>
</feature>
<name>A0ABQ7PQD6_PLUXY</name>
<evidence type="ECO:0000256" key="5">
    <source>
        <dbReference type="ARBA" id="ARBA00023136"/>
    </source>
</evidence>
<dbReference type="Proteomes" id="UP000823941">
    <property type="component" value="Chromosome 31"/>
</dbReference>
<evidence type="ECO:0000259" key="8">
    <source>
        <dbReference type="Pfam" id="PF07810"/>
    </source>
</evidence>
<feature type="transmembrane region" description="Helical" evidence="7">
    <location>
        <begin position="190"/>
        <end position="212"/>
    </location>
</feature>
<feature type="transmembrane region" description="Helical" evidence="7">
    <location>
        <begin position="655"/>
        <end position="676"/>
    </location>
</feature>
<feature type="transmembrane region" description="Helical" evidence="7">
    <location>
        <begin position="549"/>
        <end position="569"/>
    </location>
</feature>
<feature type="region of interest" description="Disordered" evidence="6">
    <location>
        <begin position="782"/>
        <end position="801"/>
    </location>
</feature>
<dbReference type="EMBL" id="JAHIBW010000031">
    <property type="protein sequence ID" value="KAG7295198.1"/>
    <property type="molecule type" value="Genomic_DNA"/>
</dbReference>
<dbReference type="PANTHER" id="PTHR23302:SF24">
    <property type="entry name" value="TMC DOMAIN-CONTAINING PROTEIN"/>
    <property type="match status" value="1"/>
</dbReference>
<proteinExistence type="inferred from homology"/>
<feature type="transmembrane region" description="Helical" evidence="7">
    <location>
        <begin position="606"/>
        <end position="631"/>
    </location>
</feature>
<feature type="transmembrane region" description="Helical" evidence="7">
    <location>
        <begin position="389"/>
        <end position="410"/>
    </location>
</feature>
<keyword evidence="5 7" id="KW-0472">Membrane</keyword>
<feature type="region of interest" description="Disordered" evidence="6">
    <location>
        <begin position="1"/>
        <end position="23"/>
    </location>
</feature>
<comment type="subcellular location">
    <subcellularLocation>
        <location evidence="1">Membrane</location>
        <topology evidence="1">Multi-pass membrane protein</topology>
    </subcellularLocation>
</comment>
<dbReference type="InterPro" id="IPR012496">
    <property type="entry name" value="TMC_dom"/>
</dbReference>
<feature type="transmembrane region" description="Helical" evidence="7">
    <location>
        <begin position="292"/>
        <end position="310"/>
    </location>
</feature>
<keyword evidence="10" id="KW-1185">Reference proteome</keyword>
<dbReference type="InterPro" id="IPR038900">
    <property type="entry name" value="TMC"/>
</dbReference>
<keyword evidence="4 7" id="KW-1133">Transmembrane helix</keyword>